<dbReference type="InterPro" id="IPR029061">
    <property type="entry name" value="THDP-binding"/>
</dbReference>
<organism evidence="5 6">
    <name type="scientific">Candidatus Gottesmanbacteria bacterium RBG_16_38_7b</name>
    <dbReference type="NCBI Taxonomy" id="1798372"/>
    <lineage>
        <taxon>Bacteria</taxon>
        <taxon>Candidatus Gottesmaniibacteriota</taxon>
    </lineage>
</organism>
<dbReference type="FunFam" id="3.40.50.970:FF:000001">
    <property type="entry name" value="Pyruvate dehydrogenase E1 beta subunit"/>
    <property type="match status" value="1"/>
</dbReference>
<keyword evidence="2" id="KW-0560">Oxidoreductase</keyword>
<dbReference type="AlphaFoldDB" id="A0A1F5YIS8"/>
<dbReference type="InterPro" id="IPR009014">
    <property type="entry name" value="Transketo_C/PFOR_II"/>
</dbReference>
<dbReference type="CDD" id="cd07036">
    <property type="entry name" value="TPP_PYR_E1-PDHc-beta_like"/>
    <property type="match status" value="1"/>
</dbReference>
<dbReference type="SUPFAM" id="SSF52518">
    <property type="entry name" value="Thiamin diphosphate-binding fold (THDP-binding)"/>
    <property type="match status" value="1"/>
</dbReference>
<evidence type="ECO:0000313" key="5">
    <source>
        <dbReference type="EMBL" id="OGG00076.1"/>
    </source>
</evidence>
<dbReference type="InterPro" id="IPR005475">
    <property type="entry name" value="Transketolase-like_Pyr-bd"/>
</dbReference>
<dbReference type="PANTHER" id="PTHR43257">
    <property type="entry name" value="PYRUVATE DEHYDROGENASE E1 COMPONENT BETA SUBUNIT"/>
    <property type="match status" value="1"/>
</dbReference>
<accession>A0A1F5YIS8</accession>
<dbReference type="SUPFAM" id="SSF52922">
    <property type="entry name" value="TK C-terminal domain-like"/>
    <property type="match status" value="1"/>
</dbReference>
<dbReference type="Proteomes" id="UP000177396">
    <property type="component" value="Unassembled WGS sequence"/>
</dbReference>
<keyword evidence="3" id="KW-0786">Thiamine pyrophosphate</keyword>
<reference evidence="5 6" key="1">
    <citation type="journal article" date="2016" name="Nat. Commun.">
        <title>Thousands of microbial genomes shed light on interconnected biogeochemical processes in an aquifer system.</title>
        <authorList>
            <person name="Anantharaman K."/>
            <person name="Brown C.T."/>
            <person name="Hug L.A."/>
            <person name="Sharon I."/>
            <person name="Castelle C.J."/>
            <person name="Probst A.J."/>
            <person name="Thomas B.C."/>
            <person name="Singh A."/>
            <person name="Wilkins M.J."/>
            <person name="Karaoz U."/>
            <person name="Brodie E.L."/>
            <person name="Williams K.H."/>
            <person name="Hubbard S.S."/>
            <person name="Banfield J.F."/>
        </authorList>
    </citation>
    <scope>NUCLEOTIDE SEQUENCE [LARGE SCALE GENOMIC DNA]</scope>
</reference>
<dbReference type="Gene3D" id="3.40.50.920">
    <property type="match status" value="1"/>
</dbReference>
<dbReference type="EMBL" id="MFJB01000035">
    <property type="protein sequence ID" value="OGG00076.1"/>
    <property type="molecule type" value="Genomic_DNA"/>
</dbReference>
<evidence type="ECO:0000313" key="6">
    <source>
        <dbReference type="Proteomes" id="UP000177396"/>
    </source>
</evidence>
<feature type="domain" description="Transketolase-like pyrimidine-binding" evidence="4">
    <location>
        <begin position="4"/>
        <end position="179"/>
    </location>
</feature>
<dbReference type="PANTHER" id="PTHR43257:SF2">
    <property type="entry name" value="PYRUVATE DEHYDROGENASE E1 COMPONENT SUBUNIT BETA"/>
    <property type="match status" value="1"/>
</dbReference>
<evidence type="ECO:0000256" key="2">
    <source>
        <dbReference type="ARBA" id="ARBA00023002"/>
    </source>
</evidence>
<gene>
    <name evidence="5" type="ORF">A2153_02170</name>
</gene>
<dbReference type="Gene3D" id="3.40.50.970">
    <property type="match status" value="1"/>
</dbReference>
<dbReference type="SMART" id="SM00861">
    <property type="entry name" value="Transket_pyr"/>
    <property type="match status" value="1"/>
</dbReference>
<protein>
    <submittedName>
        <fullName evidence="5">Acetoin dehydrogenase</fullName>
    </submittedName>
</protein>
<name>A0A1F5YIS8_9BACT</name>
<dbReference type="InterPro" id="IPR033248">
    <property type="entry name" value="Transketolase_C"/>
</dbReference>
<proteinExistence type="predicted"/>
<evidence type="ECO:0000259" key="4">
    <source>
        <dbReference type="SMART" id="SM00861"/>
    </source>
</evidence>
<evidence type="ECO:0000256" key="1">
    <source>
        <dbReference type="ARBA" id="ARBA00001964"/>
    </source>
</evidence>
<dbReference type="Pfam" id="PF02779">
    <property type="entry name" value="Transket_pyr"/>
    <property type="match status" value="1"/>
</dbReference>
<evidence type="ECO:0000256" key="3">
    <source>
        <dbReference type="ARBA" id="ARBA00023052"/>
    </source>
</evidence>
<dbReference type="Pfam" id="PF02780">
    <property type="entry name" value="Transketolase_C"/>
    <property type="match status" value="1"/>
</dbReference>
<comment type="cofactor">
    <cofactor evidence="1">
        <name>thiamine diphosphate</name>
        <dbReference type="ChEBI" id="CHEBI:58937"/>
    </cofactor>
</comment>
<comment type="caution">
    <text evidence="5">The sequence shown here is derived from an EMBL/GenBank/DDBJ whole genome shotgun (WGS) entry which is preliminary data.</text>
</comment>
<dbReference type="GO" id="GO:0016491">
    <property type="term" value="F:oxidoreductase activity"/>
    <property type="evidence" value="ECO:0007669"/>
    <property type="project" value="UniProtKB-KW"/>
</dbReference>
<sequence length="356" mass="39499">MRKLTYTQAINEAIDQSMEKDPRVMVIGEGVPDPKAIFGTTEGLLLKYGAERVMDMPLSENALTGACIGAALRGFRPILVHQRIDFTLLSFDQIANVAAKWYYIFCGQQSVPLVIRMIIGRGWGQGAQHSQSLQALYGHIPGLKVVMPATPFDAKGMLIASVRDNNPVIFIEHRWLHNISGSVPKRYYSVPLNKAKLVKKGSDITLVSSSYMTIEGLRAAHILRSEKIKVELIDARSIKPLDTETVISSVKKTGRLIVADTGYQTFGFASEVIAQVCKKAFKFLKTAPCAITLPDIPTSTSIRETEKYYPTYIEIAESILTMMKVNKEKIQHIVKVEKAKREIPSDVPDPAFTGPF</sequence>